<dbReference type="FunCoup" id="A0A7M7N7Z2">
    <property type="interactions" value="697"/>
</dbReference>
<dbReference type="OrthoDB" id="2445232at2759"/>
<evidence type="ECO:0000256" key="1">
    <source>
        <dbReference type="ARBA" id="ARBA00004236"/>
    </source>
</evidence>
<comment type="subunit">
    <text evidence="14">Component of the phagocyte NADPH oxidase core complex/cytochrome b558 complex, composed of CYBB (heavy chain (beta)) and CYBA (light chain (alpha)). Component of the phagocyte NADPH oxidase complex composed of an obligatory core heterodimer formed by the membrane proteins CYBA and CYBB and the cytosolic regulatory subunits NCF1/p47-phox, NCF2/p67-phox, NCF4/p40-phox and the small GTPase RAC1 or RAC2. Interacts with NCF1 (via SH3 domain). Interacts with SH3PXD2A. Interacts with DUOX1, DUOX2 and TPO. Interacts with NOX4; this interaction mediates superoxide generation. Interacts with calprotectin (S100A8/9). Interacts with GBP7. Interacts with NOXO1. Forms a heterodimer with NOX3 and is essential for activity and cell membrane localization of NOX3. Interacts with NOX1.</text>
</comment>
<keyword evidence="4" id="KW-1003">Cell membrane</keyword>
<dbReference type="GO" id="GO:0042554">
    <property type="term" value="P:superoxide anion generation"/>
    <property type="evidence" value="ECO:0000318"/>
    <property type="project" value="GO_Central"/>
</dbReference>
<keyword evidence="7 16" id="KW-0472">Membrane</keyword>
<feature type="transmembrane region" description="Helical" evidence="16">
    <location>
        <begin position="12"/>
        <end position="35"/>
    </location>
</feature>
<dbReference type="PANTHER" id="PTHR15168">
    <property type="entry name" value="CYTOCHROME B-245 LIGHT CHAIN"/>
    <property type="match status" value="1"/>
</dbReference>
<feature type="transmembrane region" description="Helical" evidence="16">
    <location>
        <begin position="79"/>
        <end position="100"/>
    </location>
</feature>
<keyword evidence="18" id="KW-1185">Reference proteome</keyword>
<evidence type="ECO:0000256" key="12">
    <source>
        <dbReference type="ARBA" id="ARBA00032067"/>
    </source>
</evidence>
<evidence type="ECO:0000256" key="10">
    <source>
        <dbReference type="ARBA" id="ARBA00031067"/>
    </source>
</evidence>
<dbReference type="InParanoid" id="A0A7M7N7Z2"/>
<reference evidence="18" key="1">
    <citation type="submission" date="2015-02" db="EMBL/GenBank/DDBJ databases">
        <title>Genome sequencing for Strongylocentrotus purpuratus.</title>
        <authorList>
            <person name="Murali S."/>
            <person name="Liu Y."/>
            <person name="Vee V."/>
            <person name="English A."/>
            <person name="Wang M."/>
            <person name="Skinner E."/>
            <person name="Han Y."/>
            <person name="Muzny D.M."/>
            <person name="Worley K.C."/>
            <person name="Gibbs R.A."/>
        </authorList>
    </citation>
    <scope>NUCLEOTIDE SEQUENCE</scope>
</reference>
<feature type="transmembrane region" description="Helical" evidence="16">
    <location>
        <begin position="41"/>
        <end position="58"/>
    </location>
</feature>
<evidence type="ECO:0000256" key="3">
    <source>
        <dbReference type="ARBA" id="ARBA00017733"/>
    </source>
</evidence>
<evidence type="ECO:0000313" key="18">
    <source>
        <dbReference type="Proteomes" id="UP000007110"/>
    </source>
</evidence>
<dbReference type="GeneID" id="100889590"/>
<dbReference type="RefSeq" id="XP_030831878.1">
    <property type="nucleotide sequence ID" value="XM_030976018.1"/>
</dbReference>
<dbReference type="Pfam" id="PF05038">
    <property type="entry name" value="Cytochrom_B558a"/>
    <property type="match status" value="1"/>
</dbReference>
<dbReference type="AlphaFoldDB" id="A0A7M7N7Z2"/>
<evidence type="ECO:0000256" key="16">
    <source>
        <dbReference type="SAM" id="Phobius"/>
    </source>
</evidence>
<evidence type="ECO:0000256" key="4">
    <source>
        <dbReference type="ARBA" id="ARBA00022475"/>
    </source>
</evidence>
<reference evidence="17" key="2">
    <citation type="submission" date="2021-01" db="UniProtKB">
        <authorList>
            <consortium name="EnsemblMetazoa"/>
        </authorList>
    </citation>
    <scope>IDENTIFICATION</scope>
</reference>
<evidence type="ECO:0000256" key="2">
    <source>
        <dbReference type="ARBA" id="ARBA00010590"/>
    </source>
</evidence>
<dbReference type="InterPro" id="IPR007732">
    <property type="entry name" value="Cyt_b558_asu"/>
</dbReference>
<keyword evidence="5 16" id="KW-0812">Transmembrane</keyword>
<evidence type="ECO:0000256" key="8">
    <source>
        <dbReference type="ARBA" id="ARBA00030106"/>
    </source>
</evidence>
<evidence type="ECO:0000256" key="13">
    <source>
        <dbReference type="ARBA" id="ARBA00033347"/>
    </source>
</evidence>
<dbReference type="Proteomes" id="UP000007110">
    <property type="component" value="Unassembled WGS sequence"/>
</dbReference>
<keyword evidence="6 16" id="KW-1133">Transmembrane helix</keyword>
<evidence type="ECO:0000256" key="5">
    <source>
        <dbReference type="ARBA" id="ARBA00022692"/>
    </source>
</evidence>
<dbReference type="GO" id="GO:0020037">
    <property type="term" value="F:heme binding"/>
    <property type="evidence" value="ECO:0007669"/>
    <property type="project" value="InterPro"/>
</dbReference>
<organism evidence="17 18">
    <name type="scientific">Strongylocentrotus purpuratus</name>
    <name type="common">Purple sea urchin</name>
    <dbReference type="NCBI Taxonomy" id="7668"/>
    <lineage>
        <taxon>Eukaryota</taxon>
        <taxon>Metazoa</taxon>
        <taxon>Echinodermata</taxon>
        <taxon>Eleutherozoa</taxon>
        <taxon>Echinozoa</taxon>
        <taxon>Echinoidea</taxon>
        <taxon>Euechinoidea</taxon>
        <taxon>Echinacea</taxon>
        <taxon>Camarodonta</taxon>
        <taxon>Echinidea</taxon>
        <taxon>Strongylocentrotidae</taxon>
        <taxon>Strongylocentrotus</taxon>
    </lineage>
</organism>
<evidence type="ECO:0000256" key="15">
    <source>
        <dbReference type="SAM" id="MobiDB-lite"/>
    </source>
</evidence>
<proteinExistence type="inferred from homology"/>
<dbReference type="KEGG" id="spu:100889590"/>
<evidence type="ECO:0000256" key="11">
    <source>
        <dbReference type="ARBA" id="ARBA00031995"/>
    </source>
</evidence>
<sequence length="180" mass="20033">MPEEILTNEWAMWANEHAFVSAIVMLMGGITGVFGFDGAAFAYYTIVASVFVLIVEYPRGMRRKGNTVERRFQSIFHPILLALSPVTTNYFIRFFLYLLLSVPCIFMFPTLLGGICLFIAALIYFKAALGGESWSASTSRVQRAKTLTNRPPENPPPRPPPQGAPNEGFTEVPLEQIPAQ</sequence>
<evidence type="ECO:0000256" key="14">
    <source>
        <dbReference type="ARBA" id="ARBA00050017"/>
    </source>
</evidence>
<comment type="similarity">
    <text evidence="2">Belongs to the p22phox family.</text>
</comment>
<feature type="compositionally biased region" description="Pro residues" evidence="15">
    <location>
        <begin position="152"/>
        <end position="163"/>
    </location>
</feature>
<comment type="subcellular location">
    <subcellularLocation>
        <location evidence="1">Cell membrane</location>
    </subcellularLocation>
</comment>
<name>A0A7M7N7Z2_STRPU</name>
<evidence type="ECO:0000256" key="6">
    <source>
        <dbReference type="ARBA" id="ARBA00022989"/>
    </source>
</evidence>
<accession>A0A7M7N7Z2</accession>
<evidence type="ECO:0000313" key="17">
    <source>
        <dbReference type="EnsemblMetazoa" id="XP_030831878"/>
    </source>
</evidence>
<protein>
    <recommendedName>
        <fullName evidence="3">Cytochrome b-245 light chain</fullName>
    </recommendedName>
    <alternativeName>
        <fullName evidence="11">Cytochrome b(558) alpha chain</fullName>
    </alternativeName>
    <alternativeName>
        <fullName evidence="10">Cytochrome b558 subunit alpha</fullName>
    </alternativeName>
    <alternativeName>
        <fullName evidence="13">Neutrophil cytochrome b 22 kDa polypeptide</fullName>
    </alternativeName>
    <alternativeName>
        <fullName evidence="12">Superoxide-generating NADPH oxidase light chain subunit</fullName>
    </alternativeName>
    <alternativeName>
        <fullName evidence="8">p22 phagocyte B-cytochrome</fullName>
    </alternativeName>
    <alternativeName>
        <fullName evidence="9">p22-phox</fullName>
    </alternativeName>
</protein>
<feature type="region of interest" description="Disordered" evidence="15">
    <location>
        <begin position="140"/>
        <end position="180"/>
    </location>
</feature>
<evidence type="ECO:0000256" key="7">
    <source>
        <dbReference type="ARBA" id="ARBA00023136"/>
    </source>
</evidence>
<dbReference type="EnsemblMetazoa" id="XM_030976018">
    <property type="protein sequence ID" value="XP_030831878"/>
    <property type="gene ID" value="LOC100889590"/>
</dbReference>
<dbReference type="OMA" id="ARTGQYC"/>
<dbReference type="GO" id="GO:0043020">
    <property type="term" value="C:NADPH oxidase complex"/>
    <property type="evidence" value="ECO:0000318"/>
    <property type="project" value="GO_Central"/>
</dbReference>
<feature type="transmembrane region" description="Helical" evidence="16">
    <location>
        <begin position="106"/>
        <end position="125"/>
    </location>
</feature>
<evidence type="ECO:0000256" key="9">
    <source>
        <dbReference type="ARBA" id="ARBA00030298"/>
    </source>
</evidence>
<dbReference type="PANTHER" id="PTHR15168:SF0">
    <property type="entry name" value="CYTOCHROME B-245 LIGHT CHAIN"/>
    <property type="match status" value="1"/>
</dbReference>